<gene>
    <name evidence="1" type="ORF">POLS_LOCUS701</name>
</gene>
<proteinExistence type="predicted"/>
<sequence>MQTIFITGASGYIGGDILSALIAKHPENTYRLLVRSQQSQQQISVLYPSAIIVPGGLDDTELIRHESSNADVIIHHLGAAQAIAKGAVEGHTPDRPAFWLHTSGAGIFSSFDDEDNTYGQRSEAIWDDLKHIRKITSLPDHAMHRTVDKTVLDAASSSPDSLKVAIISPTTVYGILYPHTKRYRPVLTFLTGKGRGPCSQRSRQIYEMANFILAQNKIPKIGNGEAIGSNIHVYSLTALFIQLFEAALERQDESLWGTDAYYLVEQDEHCWGAVADSIGKIAFEKGFLPSTPTGIFLDKAAAFELAGFEATSWGNNMRCRASRARSLLRWQPIGKSLDEELSEIVGVEYYRLKEGL</sequence>
<dbReference type="PANTHER" id="PTHR48079:SF6">
    <property type="entry name" value="NAD(P)-BINDING DOMAIN-CONTAINING PROTEIN-RELATED"/>
    <property type="match status" value="1"/>
</dbReference>
<dbReference type="InterPro" id="IPR036291">
    <property type="entry name" value="NAD(P)-bd_dom_sf"/>
</dbReference>
<evidence type="ECO:0000313" key="2">
    <source>
        <dbReference type="Proteomes" id="UP001153618"/>
    </source>
</evidence>
<dbReference type="EMBL" id="CAJVOS010000008">
    <property type="protein sequence ID" value="CAG7959349.1"/>
    <property type="molecule type" value="Genomic_DNA"/>
</dbReference>
<protein>
    <submittedName>
        <fullName evidence="1">Uncharacterized protein</fullName>
    </submittedName>
</protein>
<name>A0A9W4HBM1_PENOL</name>
<dbReference type="GO" id="GO:0004029">
    <property type="term" value="F:aldehyde dehydrogenase (NAD+) activity"/>
    <property type="evidence" value="ECO:0007669"/>
    <property type="project" value="TreeGrafter"/>
</dbReference>
<dbReference type="PANTHER" id="PTHR48079">
    <property type="entry name" value="PROTEIN YEEZ"/>
    <property type="match status" value="1"/>
</dbReference>
<dbReference type="Proteomes" id="UP001153618">
    <property type="component" value="Unassembled WGS sequence"/>
</dbReference>
<accession>A0A9W4HBM1</accession>
<dbReference type="AlphaFoldDB" id="A0A9W4HBM1"/>
<organism evidence="1 2">
    <name type="scientific">Penicillium olsonii</name>
    <dbReference type="NCBI Taxonomy" id="99116"/>
    <lineage>
        <taxon>Eukaryota</taxon>
        <taxon>Fungi</taxon>
        <taxon>Dikarya</taxon>
        <taxon>Ascomycota</taxon>
        <taxon>Pezizomycotina</taxon>
        <taxon>Eurotiomycetes</taxon>
        <taxon>Eurotiomycetidae</taxon>
        <taxon>Eurotiales</taxon>
        <taxon>Aspergillaceae</taxon>
        <taxon>Penicillium</taxon>
    </lineage>
</organism>
<dbReference type="GO" id="GO:0005737">
    <property type="term" value="C:cytoplasm"/>
    <property type="evidence" value="ECO:0007669"/>
    <property type="project" value="TreeGrafter"/>
</dbReference>
<dbReference type="Gene3D" id="3.40.50.720">
    <property type="entry name" value="NAD(P)-binding Rossmann-like Domain"/>
    <property type="match status" value="1"/>
</dbReference>
<evidence type="ECO:0000313" key="1">
    <source>
        <dbReference type="EMBL" id="CAG7959349.1"/>
    </source>
</evidence>
<reference evidence="1" key="1">
    <citation type="submission" date="2021-07" db="EMBL/GenBank/DDBJ databases">
        <authorList>
            <person name="Branca A.L. A."/>
        </authorList>
    </citation>
    <scope>NUCLEOTIDE SEQUENCE</scope>
</reference>
<dbReference type="SUPFAM" id="SSF51735">
    <property type="entry name" value="NAD(P)-binding Rossmann-fold domains"/>
    <property type="match status" value="1"/>
</dbReference>
<dbReference type="InterPro" id="IPR051783">
    <property type="entry name" value="NAD(P)-dependent_oxidoreduct"/>
</dbReference>
<dbReference type="OrthoDB" id="2130169at2759"/>
<comment type="caution">
    <text evidence="1">The sequence shown here is derived from an EMBL/GenBank/DDBJ whole genome shotgun (WGS) entry which is preliminary data.</text>
</comment>
<keyword evidence="2" id="KW-1185">Reference proteome</keyword>